<evidence type="ECO:0000313" key="1">
    <source>
        <dbReference type="EMBL" id="GAA4362923.1"/>
    </source>
</evidence>
<name>A0ABP8IML6_9BACT</name>
<accession>A0ABP8IML6</accession>
<protein>
    <submittedName>
        <fullName evidence="1">Uncharacterized protein</fullName>
    </submittedName>
</protein>
<reference evidence="2" key="1">
    <citation type="journal article" date="2019" name="Int. J. Syst. Evol. Microbiol.">
        <title>The Global Catalogue of Microorganisms (GCM) 10K type strain sequencing project: providing services to taxonomists for standard genome sequencing and annotation.</title>
        <authorList>
            <consortium name="The Broad Institute Genomics Platform"/>
            <consortium name="The Broad Institute Genome Sequencing Center for Infectious Disease"/>
            <person name="Wu L."/>
            <person name="Ma J."/>
        </authorList>
    </citation>
    <scope>NUCLEOTIDE SEQUENCE [LARGE SCALE GENOMIC DNA]</scope>
    <source>
        <strain evidence="2">JCM 17923</strain>
    </source>
</reference>
<proteinExistence type="predicted"/>
<organism evidence="1 2">
    <name type="scientific">Hymenobacter saemangeumensis</name>
    <dbReference type="NCBI Taxonomy" id="1084522"/>
    <lineage>
        <taxon>Bacteria</taxon>
        <taxon>Pseudomonadati</taxon>
        <taxon>Bacteroidota</taxon>
        <taxon>Cytophagia</taxon>
        <taxon>Cytophagales</taxon>
        <taxon>Hymenobacteraceae</taxon>
        <taxon>Hymenobacter</taxon>
    </lineage>
</organism>
<dbReference type="RefSeq" id="WP_345237032.1">
    <property type="nucleotide sequence ID" value="NZ_BAABGZ010000067.1"/>
</dbReference>
<keyword evidence="2" id="KW-1185">Reference proteome</keyword>
<evidence type="ECO:0000313" key="2">
    <source>
        <dbReference type="Proteomes" id="UP001501153"/>
    </source>
</evidence>
<comment type="caution">
    <text evidence="1">The sequence shown here is derived from an EMBL/GenBank/DDBJ whole genome shotgun (WGS) entry which is preliminary data.</text>
</comment>
<dbReference type="Proteomes" id="UP001501153">
    <property type="component" value="Unassembled WGS sequence"/>
</dbReference>
<dbReference type="EMBL" id="BAABGZ010000067">
    <property type="protein sequence ID" value="GAA4362923.1"/>
    <property type="molecule type" value="Genomic_DNA"/>
</dbReference>
<gene>
    <name evidence="1" type="ORF">GCM10023185_31240</name>
</gene>
<sequence length="195" mass="22636">MGLPAVAQPQQGLTLTIIPHAYPNIVRQQDIISIADSSSHFHVLLTNTSAQPINIFEEWNTWGYYNLFFELTYPDGRKKTVSKGAENWYRNFPSTTVIPAGRSFVFDVNFDNDSTHRPYWYNSVLNEKGYSTECRMRAIYHCEDSEIAHKKRAWTGTLTSETRDYIFYHLDPALAAQKVSVSKPRKRRFLFFSPR</sequence>